<gene>
    <name evidence="3" type="ORF">MGWOODY_Clf936</name>
</gene>
<keyword evidence="1" id="KW-0413">Isomerase</keyword>
<evidence type="ECO:0000256" key="1">
    <source>
        <dbReference type="ARBA" id="ARBA00023235"/>
    </source>
</evidence>
<dbReference type="EMBL" id="FAXA01000309">
    <property type="protein sequence ID" value="CUV02772.1"/>
    <property type="molecule type" value="Genomic_DNA"/>
</dbReference>
<proteinExistence type="predicted"/>
<dbReference type="InterPro" id="IPR050417">
    <property type="entry name" value="Sugar_Epim/Isomerase"/>
</dbReference>
<accession>A0A160V9Q3</accession>
<dbReference type="InterPro" id="IPR013022">
    <property type="entry name" value="Xyl_isomerase-like_TIM-brl"/>
</dbReference>
<evidence type="ECO:0000313" key="3">
    <source>
        <dbReference type="EMBL" id="CUV02772.1"/>
    </source>
</evidence>
<dbReference type="Gene3D" id="3.20.20.150">
    <property type="entry name" value="Divalent-metal-dependent TIM barrel enzymes"/>
    <property type="match status" value="1"/>
</dbReference>
<dbReference type="Pfam" id="PF01261">
    <property type="entry name" value="AP_endonuc_2"/>
    <property type="match status" value="1"/>
</dbReference>
<dbReference type="PANTHER" id="PTHR43489:SF7">
    <property type="entry name" value="3-DEHYDRO-D-GULOSIDE 4-EPIMERASE-RELATED"/>
    <property type="match status" value="1"/>
</dbReference>
<dbReference type="InterPro" id="IPR036237">
    <property type="entry name" value="Xyl_isomerase-like_sf"/>
</dbReference>
<sequence length="138" mass="15400">MGYAEEKGIKLFLENLNFEPDDAEIHYLAHTVEECKYYFDAITSDSLGWAFTVNHSNLVPEGIGGFLDAFGVDRIGEVRLADNLGDKEVHLNPGEGNIDFPSVFNRLESTGYQGFYAMAFGSLEDKLKARDTFGGYEQ</sequence>
<reference evidence="3" key="1">
    <citation type="submission" date="2015-10" db="EMBL/GenBank/DDBJ databases">
        <authorList>
            <person name="Gilbert D.G."/>
        </authorList>
    </citation>
    <scope>NUCLEOTIDE SEQUENCE</scope>
</reference>
<organism evidence="3">
    <name type="scientific">hydrothermal vent metagenome</name>
    <dbReference type="NCBI Taxonomy" id="652676"/>
    <lineage>
        <taxon>unclassified sequences</taxon>
        <taxon>metagenomes</taxon>
        <taxon>ecological metagenomes</taxon>
    </lineage>
</organism>
<dbReference type="AlphaFoldDB" id="A0A160V9Q3"/>
<name>A0A160V9Q3_9ZZZZ</name>
<dbReference type="GO" id="GO:0016853">
    <property type="term" value="F:isomerase activity"/>
    <property type="evidence" value="ECO:0007669"/>
    <property type="project" value="UniProtKB-KW"/>
</dbReference>
<dbReference type="PANTHER" id="PTHR43489">
    <property type="entry name" value="ISOMERASE"/>
    <property type="match status" value="1"/>
</dbReference>
<dbReference type="SUPFAM" id="SSF51658">
    <property type="entry name" value="Xylose isomerase-like"/>
    <property type="match status" value="1"/>
</dbReference>
<feature type="domain" description="Xylose isomerase-like TIM barrel" evidence="2">
    <location>
        <begin position="3"/>
        <end position="116"/>
    </location>
</feature>
<evidence type="ECO:0000259" key="2">
    <source>
        <dbReference type="Pfam" id="PF01261"/>
    </source>
</evidence>
<protein>
    <recommendedName>
        <fullName evidence="2">Xylose isomerase-like TIM barrel domain-containing protein</fullName>
    </recommendedName>
</protein>